<protein>
    <submittedName>
        <fullName evidence="1">Uncharacterized protein</fullName>
    </submittedName>
</protein>
<dbReference type="Proteomes" id="UP001597545">
    <property type="component" value="Unassembled WGS sequence"/>
</dbReference>
<accession>A0ABW5KL27</accession>
<sequence length="182" mass="21486">MSEYNTLYVSVQIAADSLQRFFQERPNLHSLSGPWLEWWQTREMYGKRDLDRIPAYNTPTRRAVFDQLLNDPRNGCLERYDSTRAQWIFAVLFFSENYTEIIPMLALLHDLAAYQATSDTGLAILYDFYWDNRTVMAYLSFYDQQAVLQPYQLLLEVDPAVLAPIERDLTRAIEILRQQNEQ</sequence>
<evidence type="ECO:0000313" key="2">
    <source>
        <dbReference type="Proteomes" id="UP001597545"/>
    </source>
</evidence>
<dbReference type="EMBL" id="JBHULR010000020">
    <property type="protein sequence ID" value="MFD2549671.1"/>
    <property type="molecule type" value="Genomic_DNA"/>
</dbReference>
<name>A0ABW5KL27_9SPHI</name>
<evidence type="ECO:0000313" key="1">
    <source>
        <dbReference type="EMBL" id="MFD2549671.1"/>
    </source>
</evidence>
<keyword evidence="2" id="KW-1185">Reference proteome</keyword>
<reference evidence="2" key="1">
    <citation type="journal article" date="2019" name="Int. J. Syst. Evol. Microbiol.">
        <title>The Global Catalogue of Microorganisms (GCM) 10K type strain sequencing project: providing services to taxonomists for standard genome sequencing and annotation.</title>
        <authorList>
            <consortium name="The Broad Institute Genomics Platform"/>
            <consortium name="The Broad Institute Genome Sequencing Center for Infectious Disease"/>
            <person name="Wu L."/>
            <person name="Ma J."/>
        </authorList>
    </citation>
    <scope>NUCLEOTIDE SEQUENCE [LARGE SCALE GENOMIC DNA]</scope>
    <source>
        <strain evidence="2">KCTC 42662</strain>
    </source>
</reference>
<dbReference type="RefSeq" id="WP_380932329.1">
    <property type="nucleotide sequence ID" value="NZ_JBHUEG010000019.1"/>
</dbReference>
<gene>
    <name evidence="1" type="ORF">ACFSR5_18650</name>
</gene>
<organism evidence="1 2">
    <name type="scientific">Sphingobacterium suaedae</name>
    <dbReference type="NCBI Taxonomy" id="1686402"/>
    <lineage>
        <taxon>Bacteria</taxon>
        <taxon>Pseudomonadati</taxon>
        <taxon>Bacteroidota</taxon>
        <taxon>Sphingobacteriia</taxon>
        <taxon>Sphingobacteriales</taxon>
        <taxon>Sphingobacteriaceae</taxon>
        <taxon>Sphingobacterium</taxon>
    </lineage>
</organism>
<proteinExistence type="predicted"/>
<comment type="caution">
    <text evidence="1">The sequence shown here is derived from an EMBL/GenBank/DDBJ whole genome shotgun (WGS) entry which is preliminary data.</text>
</comment>